<dbReference type="AlphaFoldDB" id="A0A2L2XAL9"/>
<dbReference type="CDD" id="cd02440">
    <property type="entry name" value="AdoMet_MTases"/>
    <property type="match status" value="1"/>
</dbReference>
<evidence type="ECO:0000313" key="4">
    <source>
        <dbReference type="Proteomes" id="UP000239549"/>
    </source>
</evidence>
<gene>
    <name evidence="3" type="ORF">DCCM_2209</name>
</gene>
<dbReference type="InterPro" id="IPR050723">
    <property type="entry name" value="CFA/CMAS"/>
</dbReference>
<evidence type="ECO:0000313" key="3">
    <source>
        <dbReference type="EMBL" id="GBF33112.1"/>
    </source>
</evidence>
<dbReference type="InterPro" id="IPR041698">
    <property type="entry name" value="Methyltransf_25"/>
</dbReference>
<organism evidence="3 4">
    <name type="scientific">Desulfocucumis palustris</name>
    <dbReference type="NCBI Taxonomy" id="1898651"/>
    <lineage>
        <taxon>Bacteria</taxon>
        <taxon>Bacillati</taxon>
        <taxon>Bacillota</taxon>
        <taxon>Clostridia</taxon>
        <taxon>Eubacteriales</taxon>
        <taxon>Desulfocucumaceae</taxon>
        <taxon>Desulfocucumis</taxon>
    </lineage>
</organism>
<keyword evidence="3" id="KW-0489">Methyltransferase</keyword>
<dbReference type="Pfam" id="PF13649">
    <property type="entry name" value="Methyltransf_25"/>
    <property type="match status" value="1"/>
</dbReference>
<dbReference type="Gene3D" id="3.40.50.150">
    <property type="entry name" value="Vaccinia Virus protein VP39"/>
    <property type="match status" value="1"/>
</dbReference>
<keyword evidence="4" id="KW-1185">Reference proteome</keyword>
<reference evidence="4" key="1">
    <citation type="submission" date="2018-02" db="EMBL/GenBank/DDBJ databases">
        <title>Genome sequence of Desulfocucumis palustris strain NAW-5.</title>
        <authorList>
            <person name="Watanabe M."/>
            <person name="Kojima H."/>
            <person name="Fukui M."/>
        </authorList>
    </citation>
    <scope>NUCLEOTIDE SEQUENCE [LARGE SCALE GENOMIC DNA]</scope>
    <source>
        <strain evidence="4">NAW-5</strain>
    </source>
</reference>
<feature type="region of interest" description="Disordered" evidence="1">
    <location>
        <begin position="23"/>
        <end position="59"/>
    </location>
</feature>
<evidence type="ECO:0000256" key="1">
    <source>
        <dbReference type="SAM" id="MobiDB-lite"/>
    </source>
</evidence>
<accession>A0A2L2XAL9</accession>
<evidence type="ECO:0000259" key="2">
    <source>
        <dbReference type="Pfam" id="PF13649"/>
    </source>
</evidence>
<dbReference type="InterPro" id="IPR029063">
    <property type="entry name" value="SAM-dependent_MTases_sf"/>
</dbReference>
<protein>
    <submittedName>
        <fullName evidence="3">Methyltransferase type 12</fullName>
    </submittedName>
</protein>
<dbReference type="RefSeq" id="WP_104371546.1">
    <property type="nucleotide sequence ID" value="NZ_BFAV01000073.1"/>
</dbReference>
<dbReference type="SUPFAM" id="SSF53335">
    <property type="entry name" value="S-adenosyl-L-methionine-dependent methyltransferases"/>
    <property type="match status" value="1"/>
</dbReference>
<dbReference type="GO" id="GO:0008168">
    <property type="term" value="F:methyltransferase activity"/>
    <property type="evidence" value="ECO:0007669"/>
    <property type="project" value="UniProtKB-KW"/>
</dbReference>
<keyword evidence="3" id="KW-0808">Transferase</keyword>
<comment type="caution">
    <text evidence="3">The sequence shown here is derived from an EMBL/GenBank/DDBJ whole genome shotgun (WGS) entry which is preliminary data.</text>
</comment>
<dbReference type="EMBL" id="BFAV01000073">
    <property type="protein sequence ID" value="GBF33112.1"/>
    <property type="molecule type" value="Genomic_DNA"/>
</dbReference>
<sequence length="293" mass="33815">MQSCATGDREFWVRLWLDARENSPTARRRHRNEREQVESWNRQAAGYAQRTRGPGGERRSKAVHELLRQENVLAPGVKVLDIGAGPGNFAVPMALAGAEVTALEPAVEMVRVMEKRIEAEKLNNVSIINRLWQEVALEEDWLKGGFDLVFASMTPGVSDPETLQKMLDVSRKYCYYSGHSGPRWEQAHRDLWQRFFNEDIGCPAGDILYPFGLLYASGYRPKMSFVHIRRVEEHTVEKAVENLSQFFWSYLDVTPEVRQVIEDYVKERAENGIFRQEQKICHGMMLWRVDEIA</sequence>
<dbReference type="PANTHER" id="PTHR43667">
    <property type="entry name" value="CYCLOPROPANE-FATTY-ACYL-PHOSPHOLIPID SYNTHASE"/>
    <property type="match status" value="1"/>
</dbReference>
<dbReference type="OrthoDB" id="9791837at2"/>
<dbReference type="PANTHER" id="PTHR43667:SF2">
    <property type="entry name" value="FATTY ACID C-METHYL TRANSFERASE"/>
    <property type="match status" value="1"/>
</dbReference>
<feature type="domain" description="Methyltransferase" evidence="2">
    <location>
        <begin position="79"/>
        <end position="167"/>
    </location>
</feature>
<dbReference type="GO" id="GO:0032259">
    <property type="term" value="P:methylation"/>
    <property type="evidence" value="ECO:0007669"/>
    <property type="project" value="UniProtKB-KW"/>
</dbReference>
<dbReference type="Proteomes" id="UP000239549">
    <property type="component" value="Unassembled WGS sequence"/>
</dbReference>
<proteinExistence type="predicted"/>
<name>A0A2L2XAL9_9FIRM</name>